<comment type="caution">
    <text evidence="1">The sequence shown here is derived from an EMBL/GenBank/DDBJ whole genome shotgun (WGS) entry which is preliminary data.</text>
</comment>
<protein>
    <submittedName>
        <fullName evidence="1">Uncharacterized protein</fullName>
    </submittedName>
</protein>
<name>X1DLY3_9ZZZZ</name>
<dbReference type="AlphaFoldDB" id="X1DLY3"/>
<evidence type="ECO:0000313" key="1">
    <source>
        <dbReference type="EMBL" id="GAH05979.1"/>
    </source>
</evidence>
<gene>
    <name evidence="1" type="ORF">S01H4_59014</name>
</gene>
<sequence>MQVMAKLSYGSCYFSTPASTTLSAGTPVKAAGTTTTMQLGDFTHSGSNRLTYTGVTARVFNVAFAGSVTKGSGGSTLAEMYLYKNGTLIPGADVLRLIANASDEGAAAVMCQVSLTTNDYVELWIETDTGDDLTIEAGVLSANVLG</sequence>
<dbReference type="EMBL" id="BART01034548">
    <property type="protein sequence ID" value="GAH05979.1"/>
    <property type="molecule type" value="Genomic_DNA"/>
</dbReference>
<accession>X1DLY3</accession>
<reference evidence="1" key="1">
    <citation type="journal article" date="2014" name="Front. Microbiol.">
        <title>High frequency of phylogenetically diverse reductive dehalogenase-homologous genes in deep subseafloor sedimentary metagenomes.</title>
        <authorList>
            <person name="Kawai M."/>
            <person name="Futagami T."/>
            <person name="Toyoda A."/>
            <person name="Takaki Y."/>
            <person name="Nishi S."/>
            <person name="Hori S."/>
            <person name="Arai W."/>
            <person name="Tsubouchi T."/>
            <person name="Morono Y."/>
            <person name="Uchiyama I."/>
            <person name="Ito T."/>
            <person name="Fujiyama A."/>
            <person name="Inagaki F."/>
            <person name="Takami H."/>
        </authorList>
    </citation>
    <scope>NUCLEOTIDE SEQUENCE</scope>
    <source>
        <strain evidence="1">Expedition CK06-06</strain>
    </source>
</reference>
<organism evidence="1">
    <name type="scientific">marine sediment metagenome</name>
    <dbReference type="NCBI Taxonomy" id="412755"/>
    <lineage>
        <taxon>unclassified sequences</taxon>
        <taxon>metagenomes</taxon>
        <taxon>ecological metagenomes</taxon>
    </lineage>
</organism>
<proteinExistence type="predicted"/>